<dbReference type="PROSITE" id="PS00175">
    <property type="entry name" value="PG_MUTASE"/>
    <property type="match status" value="1"/>
</dbReference>
<dbReference type="Gene3D" id="3.40.50.1240">
    <property type="entry name" value="Phosphoglycerate mutase-like"/>
    <property type="match status" value="2"/>
</dbReference>
<reference evidence="4" key="1">
    <citation type="submission" date="2015-08" db="EMBL/GenBank/DDBJ databases">
        <title>Complete genome sequence of Rothia mucilaginosa strain NUM-Rm6536.</title>
        <authorList>
            <person name="Nambu T."/>
        </authorList>
    </citation>
    <scope>NUCLEOTIDE SEQUENCE [LARGE SCALE GENOMIC DNA]</scope>
    <source>
        <strain evidence="4">NUM-Rm6536</strain>
    </source>
</reference>
<sequence>MTDAQNTPIITPVANPEAGTRIIFLRHGQTDWNIDHRFQGGTNIPLNDTGREQVRTAIGALQQAAAEGTTVDAIVSSPLSRAVESAEIVAEGLGVPYRGAVDGFQERSFGDLEGQVATRELILASRQSNNAYNVEPKKDFLARSLGALNRVRREYEGQTVVVAAHGMLIALTMTALVADRHPELLNEDGIYPIPVNASLTEVPLQYLDEAIDRLLVQHLEPELGPEEVPAGAENTTLTLIRHGQTDWNKANLMQGITDIPLNDTGREQARTTGKKLADMGLEFTVLVSSPLSRAHETAQLVGEHFDLQVHKTYPELVERAYGAGEGLDIPAPERRAPERYYPNVESERDVYIRAVRTLRNIVRELSEASSDQKIGDQKIIAVSHGSFIRRALSAAAGEEWTVTVPNAEPLTIDVPGLFAWDSTKQFDEAGRLVW</sequence>
<evidence type="ECO:0000256" key="2">
    <source>
        <dbReference type="PIRSR" id="PIRSR613078-2"/>
    </source>
</evidence>
<evidence type="ECO:0000313" key="3">
    <source>
        <dbReference type="EMBL" id="BAS20194.1"/>
    </source>
</evidence>
<accession>A0A0K2RZF2</accession>
<dbReference type="InterPro" id="IPR050275">
    <property type="entry name" value="PGM_Phosphatase"/>
</dbReference>
<proteinExistence type="predicted"/>
<dbReference type="PANTHER" id="PTHR48100">
    <property type="entry name" value="BROAD-SPECIFICITY PHOSPHATASE YOR283W-RELATED"/>
    <property type="match status" value="1"/>
</dbReference>
<feature type="binding site" evidence="2">
    <location>
        <position position="293"/>
    </location>
    <ligand>
        <name>substrate</name>
    </ligand>
</feature>
<dbReference type="Proteomes" id="UP000066203">
    <property type="component" value="Chromosome"/>
</dbReference>
<organism evidence="3">
    <name type="scientific">Rothia mucilaginosa</name>
    <dbReference type="NCBI Taxonomy" id="43675"/>
    <lineage>
        <taxon>Bacteria</taxon>
        <taxon>Bacillati</taxon>
        <taxon>Actinomycetota</taxon>
        <taxon>Actinomycetes</taxon>
        <taxon>Micrococcales</taxon>
        <taxon>Micrococcaceae</taxon>
        <taxon>Rothia</taxon>
    </lineage>
</organism>
<feature type="active site" description="Tele-phosphohistidine intermediate" evidence="1">
    <location>
        <position position="242"/>
    </location>
</feature>
<dbReference type="AlphaFoldDB" id="A0A0K2RZF2"/>
<dbReference type="PATRIC" id="fig|43675.28.peg.974"/>
<gene>
    <name evidence="3" type="ORF">RM6536_0947</name>
</gene>
<protein>
    <submittedName>
        <fullName evidence="3">Phosphoglycerate mutase</fullName>
    </submittedName>
</protein>
<dbReference type="GO" id="GO:0005737">
    <property type="term" value="C:cytoplasm"/>
    <property type="evidence" value="ECO:0007669"/>
    <property type="project" value="TreeGrafter"/>
</dbReference>
<evidence type="ECO:0000256" key="1">
    <source>
        <dbReference type="PIRSR" id="PIRSR613078-1"/>
    </source>
</evidence>
<dbReference type="PANTHER" id="PTHR48100:SF59">
    <property type="entry name" value="ADENOSYLCOBALAMIN_ALPHA-RIBAZOLE PHOSPHATASE"/>
    <property type="match status" value="1"/>
</dbReference>
<dbReference type="GO" id="GO:0016791">
    <property type="term" value="F:phosphatase activity"/>
    <property type="evidence" value="ECO:0007669"/>
    <property type="project" value="TreeGrafter"/>
</dbReference>
<dbReference type="SUPFAM" id="SSF53254">
    <property type="entry name" value="Phosphoglycerate mutase-like"/>
    <property type="match status" value="2"/>
</dbReference>
<dbReference type="CDD" id="cd07067">
    <property type="entry name" value="HP_PGM_like"/>
    <property type="match status" value="2"/>
</dbReference>
<name>A0A0K2RZF2_9MICC</name>
<dbReference type="EMBL" id="AP014938">
    <property type="protein sequence ID" value="BAS20194.1"/>
    <property type="molecule type" value="Genomic_DNA"/>
</dbReference>
<feature type="binding site" evidence="2">
    <location>
        <begin position="318"/>
        <end position="321"/>
    </location>
    <ligand>
        <name>substrate</name>
    </ligand>
</feature>
<feature type="binding site" evidence="2">
    <location>
        <begin position="241"/>
        <end position="248"/>
    </location>
    <ligand>
        <name>substrate</name>
    </ligand>
</feature>
<dbReference type="InterPro" id="IPR029033">
    <property type="entry name" value="His_PPase_superfam"/>
</dbReference>
<dbReference type="InterPro" id="IPR001345">
    <property type="entry name" value="PG/BPGM_mutase_AS"/>
</dbReference>
<dbReference type="SMART" id="SM00855">
    <property type="entry name" value="PGAM"/>
    <property type="match status" value="2"/>
</dbReference>
<evidence type="ECO:0000313" key="4">
    <source>
        <dbReference type="Proteomes" id="UP000066203"/>
    </source>
</evidence>
<dbReference type="Pfam" id="PF00300">
    <property type="entry name" value="His_Phos_1"/>
    <property type="match status" value="2"/>
</dbReference>
<dbReference type="RefSeq" id="WP_060824283.1">
    <property type="nucleotide sequence ID" value="NZ_AP014938.1"/>
</dbReference>
<dbReference type="InterPro" id="IPR013078">
    <property type="entry name" value="His_Pase_superF_clade-1"/>
</dbReference>
<feature type="active site" description="Proton donor/acceptor" evidence="1">
    <location>
        <position position="318"/>
    </location>
</feature>